<dbReference type="PROSITE" id="PS00678">
    <property type="entry name" value="WD_REPEATS_1"/>
    <property type="match status" value="1"/>
</dbReference>
<dbReference type="SMART" id="SM00320">
    <property type="entry name" value="WD40"/>
    <property type="match status" value="7"/>
</dbReference>
<dbReference type="Pfam" id="PF00400">
    <property type="entry name" value="WD40"/>
    <property type="match status" value="7"/>
</dbReference>
<keyword evidence="1 3" id="KW-0853">WD repeat</keyword>
<keyword evidence="2" id="KW-0677">Repeat</keyword>
<evidence type="ECO:0000256" key="1">
    <source>
        <dbReference type="ARBA" id="ARBA00022574"/>
    </source>
</evidence>
<feature type="repeat" description="WD" evidence="3">
    <location>
        <begin position="323"/>
        <end position="364"/>
    </location>
</feature>
<evidence type="ECO:0000256" key="4">
    <source>
        <dbReference type="SAM" id="Coils"/>
    </source>
</evidence>
<dbReference type="InterPro" id="IPR020472">
    <property type="entry name" value="WD40_PAC1"/>
</dbReference>
<dbReference type="PROSITE" id="PS50082">
    <property type="entry name" value="WD_REPEATS_2"/>
    <property type="match status" value="6"/>
</dbReference>
<evidence type="ECO:0000256" key="2">
    <source>
        <dbReference type="ARBA" id="ARBA00022737"/>
    </source>
</evidence>
<dbReference type="SUPFAM" id="SSF50978">
    <property type="entry name" value="WD40 repeat-like"/>
    <property type="match status" value="1"/>
</dbReference>
<keyword evidence="4" id="KW-0175">Coiled coil</keyword>
<feature type="repeat" description="WD" evidence="3">
    <location>
        <begin position="608"/>
        <end position="640"/>
    </location>
</feature>
<dbReference type="Proteomes" id="UP000324800">
    <property type="component" value="Unassembled WGS sequence"/>
</dbReference>
<dbReference type="PROSITE" id="PS50294">
    <property type="entry name" value="WD_REPEATS_REGION"/>
    <property type="match status" value="5"/>
</dbReference>
<feature type="region of interest" description="Disordered" evidence="5">
    <location>
        <begin position="264"/>
        <end position="306"/>
    </location>
</feature>
<evidence type="ECO:0000313" key="6">
    <source>
        <dbReference type="EMBL" id="KAA6379494.1"/>
    </source>
</evidence>
<dbReference type="PANTHER" id="PTHR14604">
    <property type="entry name" value="WD40 REPEAT PF20"/>
    <property type="match status" value="1"/>
</dbReference>
<dbReference type="Gene3D" id="2.130.10.10">
    <property type="entry name" value="YVTN repeat-like/Quinoprotein amine dehydrogenase"/>
    <property type="match status" value="3"/>
</dbReference>
<dbReference type="OrthoDB" id="538223at2759"/>
<feature type="coiled-coil region" evidence="4">
    <location>
        <begin position="176"/>
        <end position="217"/>
    </location>
</feature>
<feature type="repeat" description="WD" evidence="3">
    <location>
        <begin position="407"/>
        <end position="448"/>
    </location>
</feature>
<feature type="region of interest" description="Disordered" evidence="5">
    <location>
        <begin position="572"/>
        <end position="592"/>
    </location>
</feature>
<accession>A0A5J4VAW0</accession>
<gene>
    <name evidence="6" type="ORF">EZS28_024978</name>
</gene>
<evidence type="ECO:0000256" key="5">
    <source>
        <dbReference type="SAM" id="MobiDB-lite"/>
    </source>
</evidence>
<name>A0A5J4VAW0_9EUKA</name>
<dbReference type="InterPro" id="IPR001680">
    <property type="entry name" value="WD40_rpt"/>
</dbReference>
<dbReference type="EMBL" id="SNRW01008459">
    <property type="protein sequence ID" value="KAA6379494.1"/>
    <property type="molecule type" value="Genomic_DNA"/>
</dbReference>
<dbReference type="PANTHER" id="PTHR14604:SF3">
    <property type="entry name" value="SPERM-ASSOCIATED ANTIGEN 16 PROTEIN"/>
    <property type="match status" value="1"/>
</dbReference>
<organism evidence="6 7">
    <name type="scientific">Streblomastix strix</name>
    <dbReference type="NCBI Taxonomy" id="222440"/>
    <lineage>
        <taxon>Eukaryota</taxon>
        <taxon>Metamonada</taxon>
        <taxon>Preaxostyla</taxon>
        <taxon>Oxymonadida</taxon>
        <taxon>Streblomastigidae</taxon>
        <taxon>Streblomastix</taxon>
    </lineage>
</organism>
<dbReference type="InterPro" id="IPR019775">
    <property type="entry name" value="WD40_repeat_CS"/>
</dbReference>
<proteinExistence type="predicted"/>
<dbReference type="AlphaFoldDB" id="A0A5J4VAW0"/>
<dbReference type="InterPro" id="IPR050995">
    <property type="entry name" value="WD-F-box_domain-protein"/>
</dbReference>
<feature type="repeat" description="WD" evidence="3">
    <location>
        <begin position="449"/>
        <end position="490"/>
    </location>
</feature>
<protein>
    <submittedName>
        <fullName evidence="6">Putative Wd-repeat protein</fullName>
    </submittedName>
</protein>
<dbReference type="PRINTS" id="PR00320">
    <property type="entry name" value="GPROTEINBRPT"/>
</dbReference>
<dbReference type="InterPro" id="IPR015943">
    <property type="entry name" value="WD40/YVTN_repeat-like_dom_sf"/>
</dbReference>
<reference evidence="6 7" key="1">
    <citation type="submission" date="2019-03" db="EMBL/GenBank/DDBJ databases">
        <title>Single cell metagenomics reveals metabolic interactions within the superorganism composed of flagellate Streblomastix strix and complex community of Bacteroidetes bacteria on its surface.</title>
        <authorList>
            <person name="Treitli S.C."/>
            <person name="Kolisko M."/>
            <person name="Husnik F."/>
            <person name="Keeling P."/>
            <person name="Hampl V."/>
        </authorList>
    </citation>
    <scope>NUCLEOTIDE SEQUENCE [LARGE SCALE GENOMIC DNA]</scope>
    <source>
        <strain evidence="6">ST1C</strain>
    </source>
</reference>
<feature type="repeat" description="WD" evidence="3">
    <location>
        <begin position="491"/>
        <end position="532"/>
    </location>
</feature>
<sequence length="640" mass="71207">MEPSEDSFQLEDIQLEEFYDAPGEVDEEETLEAIQSSVKKVPEKPELPVRPPQPAVASAPIVVEDYIRNYLKKMGMTKTLQSFQDEWYESAHDSSSDPVVDSYAQIQELDEQVLRLQTDLQTKEEFAKKATVLFEKLRKERDFHKMHHRRVVEEKNRLIKDMKRLVRHNAHYEPALAEMKSRYESAMKDKMLLKLEKDKFVNRVEVLEETMRQMQANSSLSPAAAALAASILQSSPLTQMEGGGSKLLNPTQSSLIRSKEIKAGKGTMKGARQAQLDKKSKTTGEGIKLPPPAVPITAKQRPSNELLPEPAKKAESYKAAKTFQGHQLAVTSITKHPKRDIIVTTSDDTTWKMWMLPNGELIMSGDGHKDWVGGAAFHPGGAKIATGSGDCTVKIWDFVQQACTATLAEHTGGVWAVSFNDTGEYLASASMDGQTKIWDSGTGKCAITLRGHVDSVNDVHFLPYSTMLATTSADKTVSLWDARIGACVQSFYGHANVCNKVAVNRQCDTLASTDADGFVHIWDTRTVNLRTKFNCGPHPANGISFDGSSQILAVASDDRSIKIIYIEEDLQRQSSNTQRPPQSLTLSPHTTQLHIPPPVTYPPITRMLRQHGDQVLDVLFDDANRFLLSCSSDHSFILWN</sequence>
<evidence type="ECO:0000313" key="7">
    <source>
        <dbReference type="Proteomes" id="UP000324800"/>
    </source>
</evidence>
<comment type="caution">
    <text evidence="6">The sequence shown here is derived from an EMBL/GenBank/DDBJ whole genome shotgun (WGS) entry which is preliminary data.</text>
</comment>
<dbReference type="CDD" id="cd00200">
    <property type="entry name" value="WD40"/>
    <property type="match status" value="1"/>
</dbReference>
<feature type="repeat" description="WD" evidence="3">
    <location>
        <begin position="365"/>
        <end position="406"/>
    </location>
</feature>
<dbReference type="InterPro" id="IPR036322">
    <property type="entry name" value="WD40_repeat_dom_sf"/>
</dbReference>
<evidence type="ECO:0000256" key="3">
    <source>
        <dbReference type="PROSITE-ProRule" id="PRU00221"/>
    </source>
</evidence>